<dbReference type="AlphaFoldDB" id="A0A5B9Q8V1"/>
<comment type="subunit">
    <text evidence="4">Homooctamer; tetramer of dimers.</text>
</comment>
<dbReference type="NCBIfam" id="NF003627">
    <property type="entry name" value="PRK05265.1-5"/>
    <property type="match status" value="1"/>
</dbReference>
<evidence type="ECO:0000256" key="2">
    <source>
        <dbReference type="ARBA" id="ARBA00022679"/>
    </source>
</evidence>
<dbReference type="HAMAP" id="MF_00279">
    <property type="entry name" value="PdxJ"/>
    <property type="match status" value="1"/>
</dbReference>
<dbReference type="EMBL" id="CP042913">
    <property type="protein sequence ID" value="QEG35504.1"/>
    <property type="molecule type" value="Genomic_DNA"/>
</dbReference>
<organism evidence="6 7">
    <name type="scientific">Bythopirellula goksoeyrii</name>
    <dbReference type="NCBI Taxonomy" id="1400387"/>
    <lineage>
        <taxon>Bacteria</taxon>
        <taxon>Pseudomonadati</taxon>
        <taxon>Planctomycetota</taxon>
        <taxon>Planctomycetia</taxon>
        <taxon>Pirellulales</taxon>
        <taxon>Lacipirellulaceae</taxon>
        <taxon>Bythopirellula</taxon>
    </lineage>
</organism>
<comment type="similarity">
    <text evidence="4">Belongs to the PNP synthase family.</text>
</comment>
<comment type="function">
    <text evidence="4">Catalyzes the complicated ring closure reaction between the two acyclic compounds 1-deoxy-D-xylulose-5-phosphate (DXP) and 3-amino-2-oxopropyl phosphate (1-amino-acetone-3-phosphate or AAP) to form pyridoxine 5'-phosphate (PNP) and inorganic phosphate.</text>
</comment>
<dbReference type="KEGG" id="bgok:Pr1d_28050"/>
<dbReference type="Pfam" id="PF03740">
    <property type="entry name" value="PdxJ"/>
    <property type="match status" value="1"/>
</dbReference>
<dbReference type="InterPro" id="IPR036130">
    <property type="entry name" value="Pyridoxine-5'_phos_synth"/>
</dbReference>
<evidence type="ECO:0000256" key="3">
    <source>
        <dbReference type="ARBA" id="ARBA00023096"/>
    </source>
</evidence>
<feature type="binding site" evidence="4">
    <location>
        <position position="97"/>
    </location>
    <ligand>
        <name>1-deoxy-D-xylulose 5-phosphate</name>
        <dbReference type="ChEBI" id="CHEBI:57792"/>
    </ligand>
</feature>
<dbReference type="InterPro" id="IPR013785">
    <property type="entry name" value="Aldolase_TIM"/>
</dbReference>
<dbReference type="Gene3D" id="3.20.20.70">
    <property type="entry name" value="Aldolase class I"/>
    <property type="match status" value="1"/>
</dbReference>
<keyword evidence="3 4" id="KW-0664">Pyridoxine biosynthesis</keyword>
<feature type="binding site" evidence="4">
    <location>
        <begin position="61"/>
        <end position="62"/>
    </location>
    <ligand>
        <name>1-deoxy-D-xylulose 5-phosphate</name>
        <dbReference type="ChEBI" id="CHEBI:57792"/>
    </ligand>
</feature>
<dbReference type="Proteomes" id="UP000323917">
    <property type="component" value="Chromosome"/>
</dbReference>
<comment type="subcellular location">
    <subcellularLocation>
        <location evidence="4">Cytoplasm</location>
    </subcellularLocation>
</comment>
<evidence type="ECO:0000313" key="6">
    <source>
        <dbReference type="EMBL" id="QEG35504.1"/>
    </source>
</evidence>
<feature type="binding site" evidence="4">
    <location>
        <position position="102"/>
    </location>
    <ligand>
        <name>1-deoxy-D-xylulose 5-phosphate</name>
        <dbReference type="ChEBI" id="CHEBI:57792"/>
    </ligand>
</feature>
<comment type="pathway">
    <text evidence="4">Cofactor biosynthesis; pyridoxine 5'-phosphate biosynthesis; pyridoxine 5'-phosphate from D-erythrose 4-phosphate: step 5/5.</text>
</comment>
<gene>
    <name evidence="4 6" type="primary">pdxJ</name>
    <name evidence="6" type="ORF">Pr1d_28050</name>
</gene>
<dbReference type="PANTHER" id="PTHR30456:SF0">
    <property type="entry name" value="PYRIDOXINE 5'-PHOSPHATE SYNTHASE"/>
    <property type="match status" value="1"/>
</dbReference>
<keyword evidence="2 4" id="KW-0808">Transferase</keyword>
<feature type="binding site" evidence="4">
    <location>
        <position position="59"/>
    </location>
    <ligand>
        <name>3-amino-2-oxopropyl phosphate</name>
        <dbReference type="ChEBI" id="CHEBI:57279"/>
    </ligand>
</feature>
<feature type="active site" description="Proton donor" evidence="4">
    <location>
        <position position="241"/>
    </location>
</feature>
<dbReference type="GO" id="GO:0008615">
    <property type="term" value="P:pyridoxine biosynthetic process"/>
    <property type="evidence" value="ECO:0007669"/>
    <property type="project" value="UniProtKB-UniRule"/>
</dbReference>
<feature type="binding site" evidence="4">
    <location>
        <position position="242"/>
    </location>
    <ligand>
        <name>3-amino-2-oxopropyl phosphate</name>
        <dbReference type="ChEBI" id="CHEBI:57279"/>
    </ligand>
</feature>
<evidence type="ECO:0000256" key="4">
    <source>
        <dbReference type="HAMAP-Rule" id="MF_00279"/>
    </source>
</evidence>
<feature type="binding site" evidence="4">
    <location>
        <position position="152"/>
    </location>
    <ligand>
        <name>1-deoxy-D-xylulose 5-phosphate</name>
        <dbReference type="ChEBI" id="CHEBI:57792"/>
    </ligand>
</feature>
<feature type="site" description="Transition state stabilizer" evidence="4">
    <location>
        <position position="203"/>
    </location>
</feature>
<dbReference type="CDD" id="cd00003">
    <property type="entry name" value="PNPsynthase"/>
    <property type="match status" value="1"/>
</dbReference>
<comment type="catalytic activity">
    <reaction evidence="4">
        <text>3-amino-2-oxopropyl phosphate + 1-deoxy-D-xylulose 5-phosphate = pyridoxine 5'-phosphate + phosphate + 2 H2O + H(+)</text>
        <dbReference type="Rhea" id="RHEA:15265"/>
        <dbReference type="ChEBI" id="CHEBI:15377"/>
        <dbReference type="ChEBI" id="CHEBI:15378"/>
        <dbReference type="ChEBI" id="CHEBI:43474"/>
        <dbReference type="ChEBI" id="CHEBI:57279"/>
        <dbReference type="ChEBI" id="CHEBI:57792"/>
        <dbReference type="ChEBI" id="CHEBI:58589"/>
        <dbReference type="EC" id="2.6.99.2"/>
    </reaction>
</comment>
<feature type="binding site" evidence="4">
    <location>
        <begin position="263"/>
        <end position="264"/>
    </location>
    <ligand>
        <name>3-amino-2-oxopropyl phosphate</name>
        <dbReference type="ChEBI" id="CHEBI:57279"/>
    </ligand>
</feature>
<dbReference type="GO" id="GO:0033856">
    <property type="term" value="F:pyridoxine 5'-phosphate synthase activity"/>
    <property type="evidence" value="ECO:0007669"/>
    <property type="project" value="UniProtKB-UniRule"/>
</dbReference>
<feature type="active site" description="Proton acceptor" evidence="4">
    <location>
        <position position="95"/>
    </location>
</feature>
<sequence length="288" mass="32129">MSSFLVEPVLLQSVRVIVWKARFMMSWQDCYEPYYRSQRTSVRIDQRIERPTMPTLGVNIDHVATVRQARMTNEPDPVWAATLAELGGADGITLHLREDRRHIQERDLHLLGQTVAVKLNLELACSEDVLAIACQSHPYQATLVPERREEVTTEGGLDVAGNQDQVRDAVKRLQDAGIIVSLFLDPDPIQIEAGVATGATAVELHTGAYAEARFKTQEQLGILLNAGRLVHEEGLTLHAGHGLTYRNVRPVAEIPHMCELNIGHSIISRAIMVGLEQAVRDMKRLIKL</sequence>
<name>A0A5B9Q8V1_9BACT</name>
<dbReference type="NCBIfam" id="TIGR00559">
    <property type="entry name" value="pdxJ"/>
    <property type="match status" value="1"/>
</dbReference>
<dbReference type="UniPathway" id="UPA00244">
    <property type="reaction ID" value="UER00313"/>
</dbReference>
<reference evidence="6 7" key="1">
    <citation type="submission" date="2019-08" db="EMBL/GenBank/DDBJ databases">
        <title>Deep-cultivation of Planctomycetes and their phenomic and genomic characterization uncovers novel biology.</title>
        <authorList>
            <person name="Wiegand S."/>
            <person name="Jogler M."/>
            <person name="Boedeker C."/>
            <person name="Pinto D."/>
            <person name="Vollmers J."/>
            <person name="Rivas-Marin E."/>
            <person name="Kohn T."/>
            <person name="Peeters S.H."/>
            <person name="Heuer A."/>
            <person name="Rast P."/>
            <person name="Oberbeckmann S."/>
            <person name="Bunk B."/>
            <person name="Jeske O."/>
            <person name="Meyerdierks A."/>
            <person name="Storesund J.E."/>
            <person name="Kallscheuer N."/>
            <person name="Luecker S."/>
            <person name="Lage O.M."/>
            <person name="Pohl T."/>
            <person name="Merkel B.J."/>
            <person name="Hornburger P."/>
            <person name="Mueller R.-W."/>
            <person name="Bruemmer F."/>
            <person name="Labrenz M."/>
            <person name="Spormann A.M."/>
            <person name="Op den Camp H."/>
            <person name="Overmann J."/>
            <person name="Amann R."/>
            <person name="Jetten M.S.M."/>
            <person name="Mascher T."/>
            <person name="Medema M.H."/>
            <person name="Devos D.P."/>
            <person name="Kaster A.-K."/>
            <person name="Ovreas L."/>
            <person name="Rohde M."/>
            <person name="Galperin M.Y."/>
            <person name="Jogler C."/>
        </authorList>
    </citation>
    <scope>NUCLEOTIDE SEQUENCE [LARGE SCALE GENOMIC DNA]</scope>
    <source>
        <strain evidence="6 7">Pr1d</strain>
    </source>
</reference>
<protein>
    <recommendedName>
        <fullName evidence="4 5">Pyridoxine 5'-phosphate synthase</fullName>
        <shortName evidence="4">PNP synthase</shortName>
        <ecNumber evidence="4 5">2.6.99.2</ecNumber>
    </recommendedName>
</protein>
<feature type="binding site" evidence="4">
    <location>
        <position position="70"/>
    </location>
    <ligand>
        <name>3-amino-2-oxopropyl phosphate</name>
        <dbReference type="ChEBI" id="CHEBI:57279"/>
    </ligand>
</feature>
<dbReference type="EC" id="2.6.99.2" evidence="4 5"/>
<dbReference type="InterPro" id="IPR004569">
    <property type="entry name" value="PyrdxlP_synth_PdxJ"/>
</dbReference>
<evidence type="ECO:0000256" key="1">
    <source>
        <dbReference type="ARBA" id="ARBA00022490"/>
    </source>
</evidence>
<accession>A0A5B9Q8V1</accession>
<dbReference type="GO" id="GO:0005829">
    <property type="term" value="C:cytosol"/>
    <property type="evidence" value="ECO:0007669"/>
    <property type="project" value="TreeGrafter"/>
</dbReference>
<evidence type="ECO:0000256" key="5">
    <source>
        <dbReference type="NCBIfam" id="TIGR00559"/>
    </source>
</evidence>
<dbReference type="NCBIfam" id="NF003625">
    <property type="entry name" value="PRK05265.1-3"/>
    <property type="match status" value="1"/>
</dbReference>
<keyword evidence="1 4" id="KW-0963">Cytoplasm</keyword>
<evidence type="ECO:0000313" key="7">
    <source>
        <dbReference type="Proteomes" id="UP000323917"/>
    </source>
</evidence>
<feature type="active site" description="Proton acceptor" evidence="4">
    <location>
        <position position="122"/>
    </location>
</feature>
<proteinExistence type="inferred from homology"/>
<dbReference type="SUPFAM" id="SSF63892">
    <property type="entry name" value="Pyridoxine 5'-phosphate synthase"/>
    <property type="match status" value="1"/>
</dbReference>
<dbReference type="PANTHER" id="PTHR30456">
    <property type="entry name" value="PYRIDOXINE 5'-PHOSPHATE SYNTHASE"/>
    <property type="match status" value="1"/>
</dbReference>
<keyword evidence="7" id="KW-1185">Reference proteome</keyword>